<evidence type="ECO:0000313" key="3">
    <source>
        <dbReference type="Proteomes" id="UP000447434"/>
    </source>
</evidence>
<proteinExistence type="predicted"/>
<keyword evidence="1" id="KW-0732">Signal</keyword>
<organism evidence="2 3">
    <name type="scientific">Lupinus albus</name>
    <name type="common">White lupine</name>
    <name type="synonym">Lupinus termis</name>
    <dbReference type="NCBI Taxonomy" id="3870"/>
    <lineage>
        <taxon>Eukaryota</taxon>
        <taxon>Viridiplantae</taxon>
        <taxon>Streptophyta</taxon>
        <taxon>Embryophyta</taxon>
        <taxon>Tracheophyta</taxon>
        <taxon>Spermatophyta</taxon>
        <taxon>Magnoliopsida</taxon>
        <taxon>eudicotyledons</taxon>
        <taxon>Gunneridae</taxon>
        <taxon>Pentapetalae</taxon>
        <taxon>rosids</taxon>
        <taxon>fabids</taxon>
        <taxon>Fabales</taxon>
        <taxon>Fabaceae</taxon>
        <taxon>Papilionoideae</taxon>
        <taxon>50 kb inversion clade</taxon>
        <taxon>genistoids sensu lato</taxon>
        <taxon>core genistoids</taxon>
        <taxon>Genisteae</taxon>
        <taxon>Lupinus</taxon>
    </lineage>
</organism>
<evidence type="ECO:0000256" key="1">
    <source>
        <dbReference type="SAM" id="SignalP"/>
    </source>
</evidence>
<name>A0A6A4NWH6_LUPAL</name>
<accession>A0A6A4NWH6</accession>
<sequence length="69" mass="7817">MSISIKMLQNLVLPLLLLIFCLHSLPTMIQGNQNDQRKPYIVYMGELPVAKTYAVENHHHNMLATAIGE</sequence>
<dbReference type="AlphaFoldDB" id="A0A6A4NWH6"/>
<comment type="caution">
    <text evidence="2">The sequence shown here is derived from an EMBL/GenBank/DDBJ whole genome shotgun (WGS) entry which is preliminary data.</text>
</comment>
<protein>
    <submittedName>
        <fullName evidence="2">Uncharacterized protein</fullName>
    </submittedName>
</protein>
<reference evidence="3" key="1">
    <citation type="journal article" date="2020" name="Nat. Commun.">
        <title>Genome sequence of the cluster root forming white lupin.</title>
        <authorList>
            <person name="Hufnagel B."/>
            <person name="Marques A."/>
            <person name="Soriano A."/>
            <person name="Marques L."/>
            <person name="Divol F."/>
            <person name="Doumas P."/>
            <person name="Sallet E."/>
            <person name="Mancinotti D."/>
            <person name="Carrere S."/>
            <person name="Marande W."/>
            <person name="Arribat S."/>
            <person name="Keller J."/>
            <person name="Huneau C."/>
            <person name="Blein T."/>
            <person name="Aime D."/>
            <person name="Laguerre M."/>
            <person name="Taylor J."/>
            <person name="Schubert V."/>
            <person name="Nelson M."/>
            <person name="Geu-Flores F."/>
            <person name="Crespi M."/>
            <person name="Gallardo-Guerrero K."/>
            <person name="Delaux P.-M."/>
            <person name="Salse J."/>
            <person name="Berges H."/>
            <person name="Guyot R."/>
            <person name="Gouzy J."/>
            <person name="Peret B."/>
        </authorList>
    </citation>
    <scope>NUCLEOTIDE SEQUENCE [LARGE SCALE GENOMIC DNA]</scope>
    <source>
        <strain evidence="3">cv. Amiga</strain>
    </source>
</reference>
<dbReference type="InterPro" id="IPR037045">
    <property type="entry name" value="S8pro/Inhibitor_I9_sf"/>
</dbReference>
<keyword evidence="3" id="KW-1185">Reference proteome</keyword>
<dbReference type="EMBL" id="WOCE01000020">
    <property type="protein sequence ID" value="KAE9590857.1"/>
    <property type="molecule type" value="Genomic_DNA"/>
</dbReference>
<gene>
    <name evidence="2" type="ORF">Lalb_Chr20g0112041</name>
</gene>
<feature type="chain" id="PRO_5025665186" evidence="1">
    <location>
        <begin position="32"/>
        <end position="69"/>
    </location>
</feature>
<dbReference type="Proteomes" id="UP000447434">
    <property type="component" value="Chromosome 20"/>
</dbReference>
<evidence type="ECO:0000313" key="2">
    <source>
        <dbReference type="EMBL" id="KAE9590857.1"/>
    </source>
</evidence>
<dbReference type="Gene3D" id="3.30.70.80">
    <property type="entry name" value="Peptidase S8 propeptide/proteinase inhibitor I9"/>
    <property type="match status" value="1"/>
</dbReference>
<feature type="signal peptide" evidence="1">
    <location>
        <begin position="1"/>
        <end position="31"/>
    </location>
</feature>